<comment type="catalytic activity">
    <reaction evidence="1">
        <text>AMP + H2O = D-ribose 5-phosphate + adenine</text>
        <dbReference type="Rhea" id="RHEA:20129"/>
        <dbReference type="ChEBI" id="CHEBI:15377"/>
        <dbReference type="ChEBI" id="CHEBI:16708"/>
        <dbReference type="ChEBI" id="CHEBI:78346"/>
        <dbReference type="ChEBI" id="CHEBI:456215"/>
        <dbReference type="EC" id="3.2.2.4"/>
    </reaction>
</comment>
<reference evidence="4 5" key="1">
    <citation type="submission" date="2017-08" db="EMBL/GenBank/DDBJ databases">
        <title>Infants hospitalized years apart are colonized by the same room-sourced microbial strains.</title>
        <authorList>
            <person name="Brooks B."/>
            <person name="Olm M.R."/>
            <person name="Firek B.A."/>
            <person name="Baker R."/>
            <person name="Thomas B.C."/>
            <person name="Morowitz M.J."/>
            <person name="Banfield J.F."/>
        </authorList>
    </citation>
    <scope>NUCLEOTIDE SEQUENCE [LARGE SCALE GENOMIC DNA]</scope>
    <source>
        <strain evidence="4">S2_018_000_R2_101</strain>
    </source>
</reference>
<protein>
    <recommendedName>
        <fullName evidence="3">Cytokinin riboside 5'-monophosphate phosphoribohydrolase</fullName>
        <ecNumber evidence="3">3.2.2.n1</ecNumber>
    </recommendedName>
</protein>
<dbReference type="Proteomes" id="UP000249066">
    <property type="component" value="Unassembled WGS sequence"/>
</dbReference>
<organism evidence="4 5">
    <name type="scientific">Sphingomonas sanxanigenens</name>
    <dbReference type="NCBI Taxonomy" id="397260"/>
    <lineage>
        <taxon>Bacteria</taxon>
        <taxon>Pseudomonadati</taxon>
        <taxon>Pseudomonadota</taxon>
        <taxon>Alphaproteobacteria</taxon>
        <taxon>Sphingomonadales</taxon>
        <taxon>Sphingomonadaceae</taxon>
        <taxon>Sphingomonas</taxon>
    </lineage>
</organism>
<dbReference type="EC" id="3.2.2.n1" evidence="3"/>
<name>A0A2W5AB70_9SPHN</name>
<sequence>MRIAVYCGSSLGNDPVHADAARELGAMLAEAGIGLVYGGGNVGLMGVLADATLARGGEVIGVIPQALVDREVAHKGCSELHVTADMHERKALMAEKADAFVALPGGIGTMEELFEVWTWGQLGWHPKPCAIVNVAGYYDALVDFLDGAVRSGFLTQDHRSMLIEVGAVADLLDRLGDYIPPQVGKWIGREDI</sequence>
<evidence type="ECO:0000313" key="5">
    <source>
        <dbReference type="Proteomes" id="UP000249066"/>
    </source>
</evidence>
<dbReference type="GO" id="GO:0009691">
    <property type="term" value="P:cytokinin biosynthetic process"/>
    <property type="evidence" value="ECO:0007669"/>
    <property type="project" value="UniProtKB-UniRule"/>
</dbReference>
<dbReference type="SUPFAM" id="SSF102405">
    <property type="entry name" value="MCP/YpsA-like"/>
    <property type="match status" value="1"/>
</dbReference>
<comment type="similarity">
    <text evidence="2 3">Belongs to the LOG family.</text>
</comment>
<keyword evidence="3" id="KW-0378">Hydrolase</keyword>
<accession>A0A2W5AB70</accession>
<dbReference type="PANTHER" id="PTHR31223:SF70">
    <property type="entry name" value="LOG FAMILY PROTEIN YJL055W"/>
    <property type="match status" value="1"/>
</dbReference>
<dbReference type="NCBIfam" id="TIGR00730">
    <property type="entry name" value="Rossman fold protein, TIGR00730 family"/>
    <property type="match status" value="1"/>
</dbReference>
<comment type="caution">
    <text evidence="4">The sequence shown here is derived from an EMBL/GenBank/DDBJ whole genome shotgun (WGS) entry which is preliminary data.</text>
</comment>
<dbReference type="GO" id="GO:0008714">
    <property type="term" value="F:AMP nucleosidase activity"/>
    <property type="evidence" value="ECO:0007669"/>
    <property type="project" value="UniProtKB-EC"/>
</dbReference>
<dbReference type="Pfam" id="PF03641">
    <property type="entry name" value="Lysine_decarbox"/>
    <property type="match status" value="1"/>
</dbReference>
<dbReference type="InterPro" id="IPR031100">
    <property type="entry name" value="LOG_fam"/>
</dbReference>
<gene>
    <name evidence="4" type="ORF">DI623_01980</name>
</gene>
<dbReference type="EMBL" id="QFNN01000004">
    <property type="protein sequence ID" value="PZO91840.1"/>
    <property type="molecule type" value="Genomic_DNA"/>
</dbReference>
<proteinExistence type="inferred from homology"/>
<evidence type="ECO:0000256" key="2">
    <source>
        <dbReference type="ARBA" id="ARBA00006763"/>
    </source>
</evidence>
<dbReference type="GO" id="GO:0005829">
    <property type="term" value="C:cytosol"/>
    <property type="evidence" value="ECO:0007669"/>
    <property type="project" value="TreeGrafter"/>
</dbReference>
<evidence type="ECO:0000313" key="4">
    <source>
        <dbReference type="EMBL" id="PZO91840.1"/>
    </source>
</evidence>
<dbReference type="InterPro" id="IPR005269">
    <property type="entry name" value="LOG"/>
</dbReference>
<evidence type="ECO:0000256" key="3">
    <source>
        <dbReference type="RuleBase" id="RU363015"/>
    </source>
</evidence>
<dbReference type="AlphaFoldDB" id="A0A2W5AB70"/>
<keyword evidence="3" id="KW-0203">Cytokinin biosynthesis</keyword>
<dbReference type="PANTHER" id="PTHR31223">
    <property type="entry name" value="LOG FAMILY PROTEIN YJL055W"/>
    <property type="match status" value="1"/>
</dbReference>
<evidence type="ECO:0000256" key="1">
    <source>
        <dbReference type="ARBA" id="ARBA00000274"/>
    </source>
</evidence>
<dbReference type="Gene3D" id="3.40.50.450">
    <property type="match status" value="1"/>
</dbReference>